<evidence type="ECO:0000313" key="3">
    <source>
        <dbReference type="Proteomes" id="UP000199308"/>
    </source>
</evidence>
<dbReference type="Pfam" id="PF01381">
    <property type="entry name" value="HTH_3"/>
    <property type="match status" value="1"/>
</dbReference>
<keyword evidence="3" id="KW-1185">Reference proteome</keyword>
<dbReference type="InterPro" id="IPR010982">
    <property type="entry name" value="Lambda_DNA-bd_dom_sf"/>
</dbReference>
<dbReference type="EMBL" id="FOHK01000002">
    <property type="protein sequence ID" value="SES81383.1"/>
    <property type="molecule type" value="Genomic_DNA"/>
</dbReference>
<dbReference type="SUPFAM" id="SSF47413">
    <property type="entry name" value="lambda repressor-like DNA-binding domains"/>
    <property type="match status" value="1"/>
</dbReference>
<feature type="domain" description="HTH cro/C1-type" evidence="1">
    <location>
        <begin position="12"/>
        <end position="66"/>
    </location>
</feature>
<dbReference type="RefSeq" id="WP_093327359.1">
    <property type="nucleotide sequence ID" value="NZ_AP027363.1"/>
</dbReference>
<reference evidence="2 3" key="1">
    <citation type="submission" date="2016-10" db="EMBL/GenBank/DDBJ databases">
        <authorList>
            <person name="de Groot N.N."/>
        </authorList>
    </citation>
    <scope>NUCLEOTIDE SEQUENCE [LARGE SCALE GENOMIC DNA]</scope>
    <source>
        <strain evidence="2 3">DSM 19706</strain>
    </source>
</reference>
<dbReference type="STRING" id="349064.SAMN05660429_00462"/>
<dbReference type="SMART" id="SM00530">
    <property type="entry name" value="HTH_XRE"/>
    <property type="match status" value="1"/>
</dbReference>
<accession>A0A1H9ZI80</accession>
<evidence type="ECO:0000313" key="2">
    <source>
        <dbReference type="EMBL" id="SES81383.1"/>
    </source>
</evidence>
<organism evidence="2 3">
    <name type="scientific">Thalassotalea agarivorans</name>
    <name type="common">Thalassomonas agarivorans</name>
    <dbReference type="NCBI Taxonomy" id="349064"/>
    <lineage>
        <taxon>Bacteria</taxon>
        <taxon>Pseudomonadati</taxon>
        <taxon>Pseudomonadota</taxon>
        <taxon>Gammaproteobacteria</taxon>
        <taxon>Alteromonadales</taxon>
        <taxon>Colwelliaceae</taxon>
        <taxon>Thalassotalea</taxon>
    </lineage>
</organism>
<dbReference type="Proteomes" id="UP000199308">
    <property type="component" value="Unassembled WGS sequence"/>
</dbReference>
<dbReference type="PROSITE" id="PS50943">
    <property type="entry name" value="HTH_CROC1"/>
    <property type="match status" value="1"/>
</dbReference>
<dbReference type="AlphaFoldDB" id="A0A1H9ZI80"/>
<dbReference type="OrthoDB" id="9800901at2"/>
<dbReference type="InterPro" id="IPR001387">
    <property type="entry name" value="Cro/C1-type_HTH"/>
</dbReference>
<name>A0A1H9ZI80_THASX</name>
<protein>
    <submittedName>
        <fullName evidence="2">DNA-binding transcriptional regulator, XRE-family HTH domain</fullName>
    </submittedName>
</protein>
<dbReference type="CDD" id="cd00093">
    <property type="entry name" value="HTH_XRE"/>
    <property type="match status" value="1"/>
</dbReference>
<gene>
    <name evidence="2" type="ORF">SAMN05660429_00462</name>
</gene>
<evidence type="ECO:0000259" key="1">
    <source>
        <dbReference type="PROSITE" id="PS50943"/>
    </source>
</evidence>
<dbReference type="Gene3D" id="1.10.260.40">
    <property type="entry name" value="lambda repressor-like DNA-binding domains"/>
    <property type="match status" value="1"/>
</dbReference>
<keyword evidence="2" id="KW-0238">DNA-binding</keyword>
<dbReference type="GO" id="GO:0003677">
    <property type="term" value="F:DNA binding"/>
    <property type="evidence" value="ECO:0007669"/>
    <property type="project" value="UniProtKB-KW"/>
</dbReference>
<sequence length="82" mass="9269">MKPIEKLIGLNIKLERTKRSLSQIEVANTLGVESSYLSRIESGTKGVSLEKVYEIIHVLGCRACDIFPESNEVETQFNRTEQ</sequence>
<proteinExistence type="predicted"/>